<dbReference type="InterPro" id="IPR005064">
    <property type="entry name" value="BUG"/>
</dbReference>
<dbReference type="Proteomes" id="UP001151287">
    <property type="component" value="Unassembled WGS sequence"/>
</dbReference>
<dbReference type="Gene3D" id="3.40.190.150">
    <property type="entry name" value="Bordetella uptake gene, domain 1"/>
    <property type="match status" value="1"/>
</dbReference>
<evidence type="ECO:0000256" key="1">
    <source>
        <dbReference type="SAM" id="Phobius"/>
    </source>
</evidence>
<dbReference type="InterPro" id="IPR006311">
    <property type="entry name" value="TAT_signal"/>
</dbReference>
<keyword evidence="2" id="KW-0732">Signal</keyword>
<feature type="transmembrane region" description="Helical" evidence="1">
    <location>
        <begin position="440"/>
        <end position="459"/>
    </location>
</feature>
<dbReference type="Pfam" id="PF03401">
    <property type="entry name" value="TctC"/>
    <property type="match status" value="1"/>
</dbReference>
<reference evidence="4" key="1">
    <citation type="journal article" date="2022" name="Cell">
        <title>Repeat-based holocentromeres influence genome architecture and karyotype evolution.</title>
        <authorList>
            <person name="Hofstatter P.G."/>
            <person name="Thangavel G."/>
            <person name="Lux T."/>
            <person name="Neumann P."/>
            <person name="Vondrak T."/>
            <person name="Novak P."/>
            <person name="Zhang M."/>
            <person name="Costa L."/>
            <person name="Castellani M."/>
            <person name="Scott A."/>
            <person name="Toegelov H."/>
            <person name="Fuchs J."/>
            <person name="Mata-Sucre Y."/>
            <person name="Dias Y."/>
            <person name="Vanzela A.L.L."/>
            <person name="Huettel B."/>
            <person name="Almeida C.C.S."/>
            <person name="Simkova H."/>
            <person name="Souza G."/>
            <person name="Pedrosa-Harand A."/>
            <person name="Macas J."/>
            <person name="Mayer K.F.X."/>
            <person name="Houben A."/>
            <person name="Marques A."/>
        </authorList>
    </citation>
    <scope>NUCLEOTIDE SEQUENCE</scope>
    <source>
        <strain evidence="4">RhyBre1mFocal</strain>
    </source>
</reference>
<dbReference type="SUPFAM" id="SSF53850">
    <property type="entry name" value="Periplasmic binding protein-like II"/>
    <property type="match status" value="1"/>
</dbReference>
<sequence length="472" mass="49374">MSLSRSRRGVLALVGALALLVPTAACGVTGGTEDASNRRLRMMIPNSPGGGYDLTGRAAAKAIEDDDLTGRFEIRNVLGASGTVAMQRLLNEEGSDDLVMTMGLGVVGAVYTNKSKATVSRMTPIARLVEEQEGILVPADSPYRTVADLAKAWKADPGSVTVGGGSSPGGPDHLFPMQLAETLGIDPNDVNFISYDGGGPLTTALLGSKIDVGMSGLGEFEGQISDGSLRVLAVSGEKRLSTVDAPTLTESGVDLVFTNWRGVLAPPDITAAQREYLVGLFTKMHETPEWREALERNGWSDNFATGSEFATFLDEQDTRYVLAAFLVVVGGYVVYDATGLSDGFADQPVQPYAFPYVVGAVLVVLGVLLAVATRRGDVAQGEEGEDVDLTAGSDWVTVAKLAGLFIVNIALIDWLGWAITGAVLFAGTAYVLGSRTPVRDLAVGAALSVGTFYGFYVGLGLPMPAGILDGVL</sequence>
<keyword evidence="5" id="KW-1185">Reference proteome</keyword>
<feature type="signal peptide" evidence="2">
    <location>
        <begin position="1"/>
        <end position="25"/>
    </location>
</feature>
<evidence type="ECO:0000259" key="3">
    <source>
        <dbReference type="Pfam" id="PF07331"/>
    </source>
</evidence>
<dbReference type="PANTHER" id="PTHR42928:SF3">
    <property type="entry name" value="UPF0065 PROTEIN YFLP"/>
    <property type="match status" value="1"/>
</dbReference>
<dbReference type="Gene3D" id="3.40.190.10">
    <property type="entry name" value="Periplasmic binding protein-like II"/>
    <property type="match status" value="1"/>
</dbReference>
<dbReference type="AlphaFoldDB" id="A0A9Q0C0M6"/>
<dbReference type="InterPro" id="IPR042100">
    <property type="entry name" value="Bug_dom1"/>
</dbReference>
<feature type="chain" id="PRO_5040231426" description="DUF1468 domain-containing protein" evidence="2">
    <location>
        <begin position="26"/>
        <end position="472"/>
    </location>
</feature>
<comment type="caution">
    <text evidence="4">The sequence shown here is derived from an EMBL/GenBank/DDBJ whole genome shotgun (WGS) entry which is preliminary data.</text>
</comment>
<gene>
    <name evidence="4" type="ORF">LUZ63_020772</name>
</gene>
<keyword evidence="1" id="KW-0812">Transmembrane</keyword>
<dbReference type="CDD" id="cd07012">
    <property type="entry name" value="PBP2_Bug_TTT"/>
    <property type="match status" value="1"/>
</dbReference>
<name>A0A9Q0C0M6_9POAL</name>
<feature type="transmembrane region" description="Helical" evidence="1">
    <location>
        <begin position="352"/>
        <end position="372"/>
    </location>
</feature>
<evidence type="ECO:0000256" key="2">
    <source>
        <dbReference type="SAM" id="SignalP"/>
    </source>
</evidence>
<dbReference type="EMBL" id="JAMQYH010000052">
    <property type="protein sequence ID" value="KAJ1684032.1"/>
    <property type="molecule type" value="Genomic_DNA"/>
</dbReference>
<feature type="domain" description="DUF1468" evidence="3">
    <location>
        <begin position="321"/>
        <end position="464"/>
    </location>
</feature>
<proteinExistence type="predicted"/>
<dbReference type="PROSITE" id="PS51318">
    <property type="entry name" value="TAT"/>
    <property type="match status" value="1"/>
</dbReference>
<feature type="transmembrane region" description="Helical" evidence="1">
    <location>
        <begin position="320"/>
        <end position="340"/>
    </location>
</feature>
<evidence type="ECO:0000313" key="4">
    <source>
        <dbReference type="EMBL" id="KAJ1684032.1"/>
    </source>
</evidence>
<keyword evidence="1" id="KW-0472">Membrane</keyword>
<organism evidence="4 5">
    <name type="scientific">Rhynchospora breviuscula</name>
    <dbReference type="NCBI Taxonomy" id="2022672"/>
    <lineage>
        <taxon>Eukaryota</taxon>
        <taxon>Viridiplantae</taxon>
        <taxon>Streptophyta</taxon>
        <taxon>Embryophyta</taxon>
        <taxon>Tracheophyta</taxon>
        <taxon>Spermatophyta</taxon>
        <taxon>Magnoliopsida</taxon>
        <taxon>Liliopsida</taxon>
        <taxon>Poales</taxon>
        <taxon>Cyperaceae</taxon>
        <taxon>Cyperoideae</taxon>
        <taxon>Rhynchosporeae</taxon>
        <taxon>Rhynchospora</taxon>
    </lineage>
</organism>
<accession>A0A9Q0C0M6</accession>
<feature type="transmembrane region" description="Helical" evidence="1">
    <location>
        <begin position="414"/>
        <end position="433"/>
    </location>
</feature>
<dbReference type="InterPro" id="IPR009936">
    <property type="entry name" value="DUF1468"/>
</dbReference>
<keyword evidence="1" id="KW-1133">Transmembrane helix</keyword>
<evidence type="ECO:0000313" key="5">
    <source>
        <dbReference type="Proteomes" id="UP001151287"/>
    </source>
</evidence>
<dbReference type="PANTHER" id="PTHR42928">
    <property type="entry name" value="TRICARBOXYLATE-BINDING PROTEIN"/>
    <property type="match status" value="1"/>
</dbReference>
<dbReference type="Pfam" id="PF07331">
    <property type="entry name" value="TctB"/>
    <property type="match status" value="1"/>
</dbReference>
<protein>
    <recommendedName>
        <fullName evidence="3">DUF1468 domain-containing protein</fullName>
    </recommendedName>
</protein>